<comment type="caution">
    <text evidence="1">The sequence shown here is derived from an EMBL/GenBank/DDBJ whole genome shotgun (WGS) entry which is preliminary data.</text>
</comment>
<name>A0ABD0BNX7_ENTCL</name>
<organism evidence="1 2">
    <name type="scientific">Enterobacter cloacae</name>
    <dbReference type="NCBI Taxonomy" id="550"/>
    <lineage>
        <taxon>Bacteria</taxon>
        <taxon>Pseudomonadati</taxon>
        <taxon>Pseudomonadota</taxon>
        <taxon>Gammaproteobacteria</taxon>
        <taxon>Enterobacterales</taxon>
        <taxon>Enterobacteriaceae</taxon>
        <taxon>Enterobacter</taxon>
        <taxon>Enterobacter cloacae complex</taxon>
    </lineage>
</organism>
<evidence type="ECO:0000313" key="1">
    <source>
        <dbReference type="EMBL" id="GJJ83118.1"/>
    </source>
</evidence>
<proteinExistence type="predicted"/>
<reference evidence="1" key="1">
    <citation type="submission" date="2021-11" db="EMBL/GenBank/DDBJ databases">
        <title>WGS analysis for carbapenemase-producing Enterobacterales outbreak in a University Hospital, Japan.</title>
        <authorList>
            <person name="Tukada M."/>
            <person name="Miyazaki T."/>
            <person name="Aoki K."/>
            <person name="Yoshizawa S."/>
            <person name="Ishii Y."/>
            <person name="Tateda K."/>
        </authorList>
    </citation>
    <scope>NUCLEOTIDE SEQUENCE</scope>
    <source>
        <strain evidence="1">TUM16652</strain>
    </source>
</reference>
<accession>A0ABD0BNX7</accession>
<dbReference type="EMBL" id="BQFY01000010">
    <property type="protein sequence ID" value="GJJ83118.1"/>
    <property type="molecule type" value="Genomic_DNA"/>
</dbReference>
<sequence length="191" mass="21229">MLAYRFAAAAPRTASGFHDQFSVLKPNRVFRTTPPARAAQYAGFGIESYLCLAKRRKRPAQFTLTGHDATGLDILSGNVHQHTPGGINLVDGYIFKRPRRFTASAKRQIQPGNRQQPVRILLRVNTDKTNVVLRVPQQKLIHPWRTVSKRPNKRIATQKAFSRRDAGDGLSGADEQAVTAFNTAAVINRDA</sequence>
<evidence type="ECO:0000313" key="2">
    <source>
        <dbReference type="Proteomes" id="UP001050241"/>
    </source>
</evidence>
<dbReference type="AlphaFoldDB" id="A0ABD0BNX7"/>
<gene>
    <name evidence="1" type="ORF">TUM16652_18170</name>
</gene>
<protein>
    <submittedName>
        <fullName evidence="1">Uncharacterized protein</fullName>
    </submittedName>
</protein>
<dbReference type="Proteomes" id="UP001050241">
    <property type="component" value="Unassembled WGS sequence"/>
</dbReference>